<organism evidence="3 4">
    <name type="scientific">Lacticaseibacillus nasuensis JCM 17158</name>
    <dbReference type="NCBI Taxonomy" id="1291734"/>
    <lineage>
        <taxon>Bacteria</taxon>
        <taxon>Bacillati</taxon>
        <taxon>Bacillota</taxon>
        <taxon>Bacilli</taxon>
        <taxon>Lactobacillales</taxon>
        <taxon>Lactobacillaceae</taxon>
        <taxon>Lacticaseibacillus</taxon>
    </lineage>
</organism>
<dbReference type="RefSeq" id="WP_056950172.1">
    <property type="nucleotide sequence ID" value="NZ_AZDJ01000003.1"/>
</dbReference>
<dbReference type="GO" id="GO:0016020">
    <property type="term" value="C:membrane"/>
    <property type="evidence" value="ECO:0007669"/>
    <property type="project" value="InterPro"/>
</dbReference>
<protein>
    <recommendedName>
        <fullName evidence="2">Regulatory protein YycH-like domain-containing protein</fullName>
    </recommendedName>
</protein>
<dbReference type="PATRIC" id="fig|1291734.4.peg.1855"/>
<proteinExistence type="predicted"/>
<accession>A0A0R1JRG3</accession>
<sequence length="264" mass="29686">MDFRRIESIFLIVFIGLNIFLGISYFQNHQVSLATTRSGNSEIMADIRRDQIKVPKLSKKAPTGGYLSSQRNVALRSSQQALTNQTITYSGSKILTLHSQLVTPETVKRADRVRFLKNWVKTSSNVRFGDQYEYAPGLSSGNHIVFAQNSGKLVYDRRAQLVFSFSDSRLIGYTQTYIETLRVLRSNVSLCSEQDAIITLYRDNELTNNAKVVWTKLAYSYLLDAKGSTVYVPMWLVGVQPAGSKTVTIKHLNAITKTVVKTAE</sequence>
<evidence type="ECO:0000256" key="1">
    <source>
        <dbReference type="SAM" id="Phobius"/>
    </source>
</evidence>
<dbReference type="Proteomes" id="UP000051804">
    <property type="component" value="Unassembled WGS sequence"/>
</dbReference>
<keyword evidence="1" id="KW-0812">Transmembrane</keyword>
<dbReference type="Pfam" id="PF09648">
    <property type="entry name" value="YycI"/>
    <property type="match status" value="1"/>
</dbReference>
<gene>
    <name evidence="3" type="ORF">FD02_GL001807</name>
</gene>
<dbReference type="AlphaFoldDB" id="A0A0R1JRG3"/>
<keyword evidence="4" id="KW-1185">Reference proteome</keyword>
<dbReference type="EMBL" id="AZDJ01000003">
    <property type="protein sequence ID" value="KRK73973.1"/>
    <property type="molecule type" value="Genomic_DNA"/>
</dbReference>
<dbReference type="Gene3D" id="2.40.128.690">
    <property type="entry name" value="YycH protein, domain 3-like"/>
    <property type="match status" value="1"/>
</dbReference>
<feature type="transmembrane region" description="Helical" evidence="1">
    <location>
        <begin position="9"/>
        <end position="26"/>
    </location>
</feature>
<comment type="caution">
    <text evidence="3">The sequence shown here is derived from an EMBL/GenBank/DDBJ whole genome shotgun (WGS) entry which is preliminary data.</text>
</comment>
<dbReference type="OrthoDB" id="2135943at2"/>
<evidence type="ECO:0000259" key="2">
    <source>
        <dbReference type="Pfam" id="PF09648"/>
    </source>
</evidence>
<feature type="domain" description="Regulatory protein YycH-like" evidence="2">
    <location>
        <begin position="35"/>
        <end position="255"/>
    </location>
</feature>
<keyword evidence="1" id="KW-1133">Transmembrane helix</keyword>
<evidence type="ECO:0000313" key="4">
    <source>
        <dbReference type="Proteomes" id="UP000051804"/>
    </source>
</evidence>
<name>A0A0R1JRG3_9LACO</name>
<evidence type="ECO:0000313" key="3">
    <source>
        <dbReference type="EMBL" id="KRK73973.1"/>
    </source>
</evidence>
<reference evidence="3 4" key="1">
    <citation type="journal article" date="2015" name="Genome Announc.">
        <title>Expanding the biotechnology potential of lactobacilli through comparative genomics of 213 strains and associated genera.</title>
        <authorList>
            <person name="Sun Z."/>
            <person name="Harris H.M."/>
            <person name="McCann A."/>
            <person name="Guo C."/>
            <person name="Argimon S."/>
            <person name="Zhang W."/>
            <person name="Yang X."/>
            <person name="Jeffery I.B."/>
            <person name="Cooney J.C."/>
            <person name="Kagawa T.F."/>
            <person name="Liu W."/>
            <person name="Song Y."/>
            <person name="Salvetti E."/>
            <person name="Wrobel A."/>
            <person name="Rasinkangas P."/>
            <person name="Parkhill J."/>
            <person name="Rea M.C."/>
            <person name="O'Sullivan O."/>
            <person name="Ritari J."/>
            <person name="Douillard F.P."/>
            <person name="Paul Ross R."/>
            <person name="Yang R."/>
            <person name="Briner A.E."/>
            <person name="Felis G.E."/>
            <person name="de Vos W.M."/>
            <person name="Barrangou R."/>
            <person name="Klaenhammer T.R."/>
            <person name="Caufield P.W."/>
            <person name="Cui Y."/>
            <person name="Zhang H."/>
            <person name="O'Toole P.W."/>
        </authorList>
    </citation>
    <scope>NUCLEOTIDE SEQUENCE [LARGE SCALE GENOMIC DNA]</scope>
    <source>
        <strain evidence="3 4">JCM 17158</strain>
    </source>
</reference>
<keyword evidence="1" id="KW-0472">Membrane</keyword>
<dbReference type="InterPro" id="IPR018604">
    <property type="entry name" value="YycI-like"/>
</dbReference>
<dbReference type="STRING" id="1291734.FD02_GL001807"/>